<evidence type="ECO:0000313" key="4">
    <source>
        <dbReference type="Proteomes" id="UP001310386"/>
    </source>
</evidence>
<name>A0ABU5ZIA1_9BACL</name>
<comment type="caution">
    <text evidence="3">The sequence shown here is derived from an EMBL/GenBank/DDBJ whole genome shotgun (WGS) entry which is preliminary data.</text>
</comment>
<sequence>MQREKSALHIVGLCGSLRKFSFNRGLLLAFEEKLPEDVKFTLADISEIPFFNEDREQPYPEPVVKLKELLDSADALVVSTPEYNLSYTAVLKNAIEWISRRSLGARLAGKPVALMGAAIVGVGVSQSHLRDVMFALNMNVLNRPIVQVVNAREKFDSEGRLTDAATQELLGKVKDELLAVLRYP</sequence>
<dbReference type="PANTHER" id="PTHR30543">
    <property type="entry name" value="CHROMATE REDUCTASE"/>
    <property type="match status" value="1"/>
</dbReference>
<dbReference type="RefSeq" id="WP_371754349.1">
    <property type="nucleotide sequence ID" value="NZ_JAYJLD010000014.1"/>
</dbReference>
<protein>
    <submittedName>
        <fullName evidence="3">NAD(P)H-dependent oxidoreductase</fullName>
        <ecNumber evidence="3">1.-.-.-</ecNumber>
    </submittedName>
</protein>
<dbReference type="SUPFAM" id="SSF52218">
    <property type="entry name" value="Flavoproteins"/>
    <property type="match status" value="1"/>
</dbReference>
<keyword evidence="4" id="KW-1185">Reference proteome</keyword>
<accession>A0ABU5ZIA1</accession>
<evidence type="ECO:0000313" key="3">
    <source>
        <dbReference type="EMBL" id="MEB3102236.1"/>
    </source>
</evidence>
<dbReference type="InterPro" id="IPR029039">
    <property type="entry name" value="Flavoprotein-like_sf"/>
</dbReference>
<organism evidence="3 4">
    <name type="scientific">Ferviditalea candida</name>
    <dbReference type="NCBI Taxonomy" id="3108399"/>
    <lineage>
        <taxon>Bacteria</taxon>
        <taxon>Bacillati</taxon>
        <taxon>Bacillota</taxon>
        <taxon>Bacilli</taxon>
        <taxon>Bacillales</taxon>
        <taxon>Paenibacillaceae</taxon>
        <taxon>Ferviditalea</taxon>
    </lineage>
</organism>
<dbReference type="Pfam" id="PF03358">
    <property type="entry name" value="FMN_red"/>
    <property type="match status" value="1"/>
</dbReference>
<evidence type="ECO:0000259" key="2">
    <source>
        <dbReference type="Pfam" id="PF03358"/>
    </source>
</evidence>
<comment type="similarity">
    <text evidence="1">Belongs to the azoreductase type 2 family.</text>
</comment>
<gene>
    <name evidence="3" type="ORF">VF724_11240</name>
</gene>
<dbReference type="EMBL" id="JAYJLD010000014">
    <property type="protein sequence ID" value="MEB3102236.1"/>
    <property type="molecule type" value="Genomic_DNA"/>
</dbReference>
<proteinExistence type="inferred from homology"/>
<keyword evidence="3" id="KW-0560">Oxidoreductase</keyword>
<feature type="domain" description="NADPH-dependent FMN reductase-like" evidence="2">
    <location>
        <begin position="9"/>
        <end position="151"/>
    </location>
</feature>
<dbReference type="InterPro" id="IPR050712">
    <property type="entry name" value="NAD(P)H-dep_reductase"/>
</dbReference>
<dbReference type="Proteomes" id="UP001310386">
    <property type="component" value="Unassembled WGS sequence"/>
</dbReference>
<evidence type="ECO:0000256" key="1">
    <source>
        <dbReference type="ARBA" id="ARBA00009428"/>
    </source>
</evidence>
<dbReference type="InterPro" id="IPR005025">
    <property type="entry name" value="FMN_Rdtase-like_dom"/>
</dbReference>
<reference evidence="3" key="1">
    <citation type="submission" date="2023-12" db="EMBL/GenBank/DDBJ databases">
        <title>Fervidustalea candida gen. nov., sp. nov., a novel member of the family Paenibacillaceae isolated from a geothermal area.</title>
        <authorList>
            <person name="Li W.-J."/>
            <person name="Jiao J.-Y."/>
            <person name="Chen Y."/>
        </authorList>
    </citation>
    <scope>NUCLEOTIDE SEQUENCE</scope>
    <source>
        <strain evidence="3">SYSU GA230002</strain>
    </source>
</reference>
<dbReference type="EC" id="1.-.-.-" evidence="3"/>
<dbReference type="PANTHER" id="PTHR30543:SF21">
    <property type="entry name" value="NAD(P)H-DEPENDENT FMN REDUCTASE LOT6"/>
    <property type="match status" value="1"/>
</dbReference>
<dbReference type="Gene3D" id="3.40.50.360">
    <property type="match status" value="1"/>
</dbReference>
<dbReference type="GO" id="GO:0016491">
    <property type="term" value="F:oxidoreductase activity"/>
    <property type="evidence" value="ECO:0007669"/>
    <property type="project" value="UniProtKB-KW"/>
</dbReference>